<dbReference type="Pfam" id="PF14273">
    <property type="entry name" value="DUF4360"/>
    <property type="match status" value="1"/>
</dbReference>
<dbReference type="PANTHER" id="PTHR38847:SF1">
    <property type="entry name" value="PSEUDOURIDINE SYNTHASE RSUA_RLUA-LIKE DOMAIN-CONTAINING PROTEIN"/>
    <property type="match status" value="1"/>
</dbReference>
<dbReference type="RefSeq" id="WP_129347154.1">
    <property type="nucleotide sequence ID" value="NZ_CP012670.1"/>
</dbReference>
<keyword evidence="1" id="KW-0732">Signal</keyword>
<feature type="chain" id="PRO_5020490013" description="Secreted protein" evidence="1">
    <location>
        <begin position="21"/>
        <end position="206"/>
    </location>
</feature>
<dbReference type="InterPro" id="IPR025649">
    <property type="entry name" value="DUF4360"/>
</dbReference>
<dbReference type="Proteomes" id="UP000295781">
    <property type="component" value="Chromosome"/>
</dbReference>
<evidence type="ECO:0000313" key="2">
    <source>
        <dbReference type="EMBL" id="AUX21899.1"/>
    </source>
</evidence>
<evidence type="ECO:0000256" key="1">
    <source>
        <dbReference type="SAM" id="SignalP"/>
    </source>
</evidence>
<accession>A0A4P2PYH7</accession>
<name>A0A4P2PYH7_SORCE</name>
<reference evidence="2 3" key="1">
    <citation type="submission" date="2015-09" db="EMBL/GenBank/DDBJ databases">
        <title>Sorangium comparison.</title>
        <authorList>
            <person name="Zaburannyi N."/>
            <person name="Bunk B."/>
            <person name="Overmann J."/>
            <person name="Mueller R."/>
        </authorList>
    </citation>
    <scope>NUCLEOTIDE SEQUENCE [LARGE SCALE GENOMIC DNA]</scope>
    <source>
        <strain evidence="2 3">So ceGT47</strain>
    </source>
</reference>
<evidence type="ECO:0008006" key="4">
    <source>
        <dbReference type="Google" id="ProtNLM"/>
    </source>
</evidence>
<gene>
    <name evidence="2" type="ORF">SOCEGT47_023950</name>
</gene>
<protein>
    <recommendedName>
        <fullName evidence="4">Secreted protein</fullName>
    </recommendedName>
</protein>
<dbReference type="EMBL" id="CP012670">
    <property type="protein sequence ID" value="AUX21899.1"/>
    <property type="molecule type" value="Genomic_DNA"/>
</dbReference>
<feature type="signal peptide" evidence="1">
    <location>
        <begin position="1"/>
        <end position="20"/>
    </location>
</feature>
<sequence length="206" mass="22601">MNKRVGILSFLAAFSTVVLASTASAQAPEFTRLQRVEYRGSACPAGTATIDIVDGKTAFLVTYDVFQAQVGPGIPLTESSKFCNLLLDVEYPKGWTFTVANIAYRGNATLQRGVSARFRARYNFPGERSISDDVTLRGPMLADFELDNPLRMFSWAPCTGRATLIATGTAQLLSRNPDSTGLVTTEQTDGKFKTKLNLRWRRCSGR</sequence>
<dbReference type="OrthoDB" id="5511886at2"/>
<dbReference type="PANTHER" id="PTHR38847">
    <property type="match status" value="1"/>
</dbReference>
<organism evidence="2 3">
    <name type="scientific">Sorangium cellulosum</name>
    <name type="common">Polyangium cellulosum</name>
    <dbReference type="NCBI Taxonomy" id="56"/>
    <lineage>
        <taxon>Bacteria</taxon>
        <taxon>Pseudomonadati</taxon>
        <taxon>Myxococcota</taxon>
        <taxon>Polyangia</taxon>
        <taxon>Polyangiales</taxon>
        <taxon>Polyangiaceae</taxon>
        <taxon>Sorangium</taxon>
    </lineage>
</organism>
<evidence type="ECO:0000313" key="3">
    <source>
        <dbReference type="Proteomes" id="UP000295781"/>
    </source>
</evidence>
<proteinExistence type="predicted"/>
<dbReference type="AlphaFoldDB" id="A0A4P2PYH7"/>